<evidence type="ECO:0000259" key="1">
    <source>
        <dbReference type="Pfam" id="PF01872"/>
    </source>
</evidence>
<name>A0ABR9REQ6_9FIRM</name>
<dbReference type="RefSeq" id="WP_193539100.1">
    <property type="nucleotide sequence ID" value="NZ_JADCKF010000016.1"/>
</dbReference>
<feature type="domain" description="Bacterial bifunctional deaminase-reductase C-terminal" evidence="1">
    <location>
        <begin position="53"/>
        <end position="262"/>
    </location>
</feature>
<evidence type="ECO:0000313" key="3">
    <source>
        <dbReference type="Proteomes" id="UP000806211"/>
    </source>
</evidence>
<dbReference type="InterPro" id="IPR024072">
    <property type="entry name" value="DHFR-like_dom_sf"/>
</dbReference>
<dbReference type="SUPFAM" id="SSF53597">
    <property type="entry name" value="Dihydrofolate reductase-like"/>
    <property type="match status" value="1"/>
</dbReference>
<comment type="caution">
    <text evidence="2">The sequence shown here is derived from an EMBL/GenBank/DDBJ whole genome shotgun (WGS) entry which is preliminary data.</text>
</comment>
<reference evidence="2 3" key="1">
    <citation type="submission" date="2020-10" db="EMBL/GenBank/DDBJ databases">
        <title>ChiBAC.</title>
        <authorList>
            <person name="Zenner C."/>
            <person name="Hitch T.C.A."/>
            <person name="Clavel T."/>
        </authorList>
    </citation>
    <scope>NUCLEOTIDE SEQUENCE [LARGE SCALE GENOMIC DNA]</scope>
    <source>
        <strain evidence="2 3">DSM 107456</strain>
    </source>
</reference>
<dbReference type="Proteomes" id="UP000806211">
    <property type="component" value="Unassembled WGS sequence"/>
</dbReference>
<organism evidence="2 3">
    <name type="scientific">Pseudoflavonifractor gallinarum</name>
    <dbReference type="NCBI Taxonomy" id="2779352"/>
    <lineage>
        <taxon>Bacteria</taxon>
        <taxon>Bacillati</taxon>
        <taxon>Bacillota</taxon>
        <taxon>Clostridia</taxon>
        <taxon>Eubacteriales</taxon>
        <taxon>Oscillospiraceae</taxon>
        <taxon>Pseudoflavonifractor</taxon>
    </lineage>
</organism>
<proteinExistence type="predicted"/>
<protein>
    <submittedName>
        <fullName evidence="2">Dihydrofolate reductase family protein</fullName>
    </submittedName>
</protein>
<evidence type="ECO:0000313" key="2">
    <source>
        <dbReference type="EMBL" id="MBE5057181.1"/>
    </source>
</evidence>
<keyword evidence="3" id="KW-1185">Reference proteome</keyword>
<dbReference type="Gene3D" id="3.40.430.10">
    <property type="entry name" value="Dihydrofolate Reductase, subunit A"/>
    <property type="match status" value="1"/>
</dbReference>
<gene>
    <name evidence="2" type="ORF">INF37_14465</name>
</gene>
<accession>A0ABR9REQ6</accession>
<sequence length="301" mass="33252">MGFSAQEMRFTMYYPEGSSAGQGPSRDGATPEKIRTVLGELRFPAPPEERPYLYGCMVLSFDGKMGFPDDPEGTLISKENRFDPVGAKTDFWIMQVCRTYADGVILGAGTLRARMHKMWCSEIADPDLIQVRPALGRTGEAPLALIPSVDGMDIPVEHAIFTRSEQPVILTSVQGAERLQSRLNRPSRVLSGPTDLRKGMEEVQIIAVGEQEPNTAGLLHFLRACGLEYVSVEAPGYLWHLISKGLLDEYMLNYSGVMAGGMTALGVNAGFTVKQHPHAEILSVGYHRGFLYTRQKLHYGW</sequence>
<dbReference type="EMBL" id="JADCKF010000016">
    <property type="protein sequence ID" value="MBE5057181.1"/>
    <property type="molecule type" value="Genomic_DNA"/>
</dbReference>
<dbReference type="InterPro" id="IPR002734">
    <property type="entry name" value="RibDG_C"/>
</dbReference>
<dbReference type="Pfam" id="PF01872">
    <property type="entry name" value="RibD_C"/>
    <property type="match status" value="1"/>
</dbReference>